<accession>A0A0P9TID9</accession>
<dbReference type="Gene3D" id="3.40.50.300">
    <property type="entry name" value="P-loop containing nucleotide triphosphate hydrolases"/>
    <property type="match status" value="1"/>
</dbReference>
<gene>
    <name evidence="2" type="ORF">ALO35_200221</name>
</gene>
<dbReference type="PATRIC" id="fig|53707.9.peg.6528"/>
<name>A0A0P9TID9_PSEAV</name>
<proteinExistence type="predicted"/>
<dbReference type="InterPro" id="IPR027417">
    <property type="entry name" value="P-loop_NTPase"/>
</dbReference>
<comment type="caution">
    <text evidence="2">The sequence shown here is derived from an EMBL/GenBank/DDBJ whole genome shotgun (WGS) entry which is preliminary data.</text>
</comment>
<sequence length="725" mass="79365">MGKKSAPLNPAVHAAKIDFDLPLQPDTALANDQLSREGFASIAASALRRVSSSAGFVLSIEGAWGSGKSSTLAMIQALLVRDTEAASPVIVHFNPWLIGDKDALLRQFLSSIAKAIKLSDRSRDGKKVAKELKAYSKVFDLVKLIPGAEPWTSLIKSVVDAAGDATSAISEYKTPDVEAYKQNVEAALRAFDRPVIVFIDDIDRLFPSEIFEMIRIIKAVGELPQIGYVVAWDSDYVSRALQNLNVPHAGSYLDKIVQVRMPLPNLSLSARGRLFNDALESLAPEVLRGNFEGQDQRLGFIYHSGLRELLNQPRDVVRVFNAVRLTEPLLRGEIVFADILGLVALSVKAPAVFELLKRQPRLFVGRLSSDAFEMGDSKNLIEDGIAERQRAYDTCSEAALIKVVHFLFPDVALAEKSRSLGKGAYAEGVISHPSRLAIALQLSLTDGDVSIKSARQYLQDASARAVIVSQLTIDNCNEFIDMLGEVGESLPRPENDHLVDTCISIARLVDAPVFVSRTQSRRVIFSVGAEDLALQKISQLANAGQPKGFDSIAEKIVRDPQAITCAAEILRRSYLDSRNQSSDIFKLSAARKKTCAAAFATNVTEVGKRGALLDQNRPGFILWTLARLAPQACPNLLHILKDSDPSLDRFALEFLSNSWDSSNGQAYGLPAEEAVSLAFWSLDEFKAHARKRLLDRDLEYPVRAAWQSVVDGKVLYGVDGSVVTR</sequence>
<dbReference type="EMBL" id="LJQP01000172">
    <property type="protein sequence ID" value="KPX71410.1"/>
    <property type="molecule type" value="Genomic_DNA"/>
</dbReference>
<protein>
    <recommendedName>
        <fullName evidence="1">KAP NTPase domain-containing protein</fullName>
    </recommendedName>
</protein>
<dbReference type="Proteomes" id="UP000050265">
    <property type="component" value="Unassembled WGS sequence"/>
</dbReference>
<evidence type="ECO:0000313" key="2">
    <source>
        <dbReference type="EMBL" id="KPX71410.1"/>
    </source>
</evidence>
<dbReference type="Pfam" id="PF07693">
    <property type="entry name" value="KAP_NTPase"/>
    <property type="match status" value="1"/>
</dbReference>
<organism evidence="2 3">
    <name type="scientific">Pseudomonas amygdali pv. lachrymans</name>
    <name type="common">Pseudomonas syringae pv. lachrymans</name>
    <dbReference type="NCBI Taxonomy" id="53707"/>
    <lineage>
        <taxon>Bacteria</taxon>
        <taxon>Pseudomonadati</taxon>
        <taxon>Pseudomonadota</taxon>
        <taxon>Gammaproteobacteria</taxon>
        <taxon>Pseudomonadales</taxon>
        <taxon>Pseudomonadaceae</taxon>
        <taxon>Pseudomonas</taxon>
        <taxon>Pseudomonas amygdali</taxon>
    </lineage>
</organism>
<evidence type="ECO:0000259" key="1">
    <source>
        <dbReference type="Pfam" id="PF07693"/>
    </source>
</evidence>
<feature type="domain" description="KAP NTPase" evidence="1">
    <location>
        <begin position="38"/>
        <end position="329"/>
    </location>
</feature>
<dbReference type="AlphaFoldDB" id="A0A0P9TID9"/>
<dbReference type="InterPro" id="IPR011646">
    <property type="entry name" value="KAP_P-loop"/>
</dbReference>
<dbReference type="SUPFAM" id="SSF52540">
    <property type="entry name" value="P-loop containing nucleoside triphosphate hydrolases"/>
    <property type="match status" value="1"/>
</dbReference>
<reference evidence="2 3" key="1">
    <citation type="submission" date="2015-09" db="EMBL/GenBank/DDBJ databases">
        <title>Genome announcement of multiple Pseudomonas syringae strains.</title>
        <authorList>
            <person name="Thakur S."/>
            <person name="Wang P.W."/>
            <person name="Gong Y."/>
            <person name="Weir B.S."/>
            <person name="Guttman D.S."/>
        </authorList>
    </citation>
    <scope>NUCLEOTIDE SEQUENCE [LARGE SCALE GENOMIC DNA]</scope>
    <source>
        <strain evidence="2 3">ICMP3507</strain>
    </source>
</reference>
<evidence type="ECO:0000313" key="3">
    <source>
        <dbReference type="Proteomes" id="UP000050265"/>
    </source>
</evidence>